<dbReference type="GO" id="GO:0015074">
    <property type="term" value="P:DNA integration"/>
    <property type="evidence" value="ECO:0007669"/>
    <property type="project" value="InterPro"/>
</dbReference>
<dbReference type="SUPFAM" id="SSF53098">
    <property type="entry name" value="Ribonuclease H-like"/>
    <property type="match status" value="1"/>
</dbReference>
<dbReference type="EMBL" id="JBCNJP010000023">
    <property type="protein sequence ID" value="KAK9058002.1"/>
    <property type="molecule type" value="Genomic_DNA"/>
</dbReference>
<organism evidence="2 3">
    <name type="scientific">Deinandra increscens subsp. villosa</name>
    <dbReference type="NCBI Taxonomy" id="3103831"/>
    <lineage>
        <taxon>Eukaryota</taxon>
        <taxon>Viridiplantae</taxon>
        <taxon>Streptophyta</taxon>
        <taxon>Embryophyta</taxon>
        <taxon>Tracheophyta</taxon>
        <taxon>Spermatophyta</taxon>
        <taxon>Magnoliopsida</taxon>
        <taxon>eudicotyledons</taxon>
        <taxon>Gunneridae</taxon>
        <taxon>Pentapetalae</taxon>
        <taxon>asterids</taxon>
        <taxon>campanulids</taxon>
        <taxon>Asterales</taxon>
        <taxon>Asteraceae</taxon>
        <taxon>Asteroideae</taxon>
        <taxon>Heliantheae alliance</taxon>
        <taxon>Madieae</taxon>
        <taxon>Madiinae</taxon>
        <taxon>Deinandra</taxon>
    </lineage>
</organism>
<sequence length="770" mass="87687">MVGGKWPLSFDAVEGLAGSIDQKFQGLWRDCKVRGWIEVSSMEEDANKGQGQVSIFLKGLRLDIGCPVRLFMPKTLKQSFQLARMQDSANVVLGVKSQSPRYFSTPSTSISVVKIPTPLATFRSPSNASKLLLLPTPPVTQKLNSTKRLTRKEIEDKRSKGECFWCTEKFSQTHKCPNKQLYTLEVVDGDEGDQNEVVTEPNEPQISIHAIMGSTSFSTMRVLANNLGCPLQEVPNMKVSVANGDKLNCAKMGGLLSHSTQLVEGLLLSMRLDSMRDQFSHSTVVKQVSHEESLMVSVGLPSQRSFDHKIQLQDESMVHWHHYLSLGHFIIRTDQKSLKHLMAQKISTPLQHVWLSKLMPYDFEIVYKQDEKLKTIVQSLEAGTSVKNYGWKNETSYKHNKITVGKVPELQQDIISLCHSTHMGGHLGVSATSQRKKSLFKWKGLSRHVREFIRQCLVCQRAKYENVAMPGFLQPLPVPSHIFSDISMDFVGGMPKFKNRGTIFVMVDILTKYAHFMSLSHPYLAAQGAQLFLDNIFKLHGWPDTIISDMDLIFISSFWKELIRLQGVSLALSTAYHPQTDGQTEVMNMCLELYLRCMSKYNPSKWENWLSLVAWWYNTSFHTSIHMTPFQALDGFPHPLFSPYVPKDTRVEAVDKLLTDREEMVQSTLRKRKFSKLFLKFYGPFLIFEKIVQVAYRRDLPSDSQIHSTFHVSLLKQAQGPPVDIIPLPKEPRFQLQPAKVLDTKVYKKKNHIGAKWLVQWKDLPIVEAT</sequence>
<protein>
    <recommendedName>
        <fullName evidence="1">Integrase catalytic domain-containing protein</fullName>
    </recommendedName>
</protein>
<dbReference type="Pfam" id="PF24626">
    <property type="entry name" value="SH3_Tf2-1"/>
    <property type="match status" value="1"/>
</dbReference>
<dbReference type="InterPro" id="IPR041588">
    <property type="entry name" value="Integrase_H2C2"/>
</dbReference>
<accession>A0AAP0GRJ3</accession>
<evidence type="ECO:0000313" key="2">
    <source>
        <dbReference type="EMBL" id="KAK9058002.1"/>
    </source>
</evidence>
<dbReference type="SUPFAM" id="SSF56672">
    <property type="entry name" value="DNA/RNA polymerases"/>
    <property type="match status" value="1"/>
</dbReference>
<name>A0AAP0GRJ3_9ASTR</name>
<dbReference type="InterPro" id="IPR012337">
    <property type="entry name" value="RNaseH-like_sf"/>
</dbReference>
<reference evidence="2 3" key="1">
    <citation type="submission" date="2024-04" db="EMBL/GenBank/DDBJ databases">
        <title>The reference genome of an endangered Asteraceae, Deinandra increscens subsp. villosa, native to the Central Coast of California.</title>
        <authorList>
            <person name="Guilliams M."/>
            <person name="Hasenstab-Lehman K."/>
            <person name="Meyer R."/>
            <person name="Mcevoy S."/>
        </authorList>
    </citation>
    <scope>NUCLEOTIDE SEQUENCE [LARGE SCALE GENOMIC DNA]</scope>
    <source>
        <tissue evidence="2">Leaf</tissue>
    </source>
</reference>
<proteinExistence type="predicted"/>
<feature type="domain" description="Integrase catalytic" evidence="1">
    <location>
        <begin position="473"/>
        <end position="637"/>
    </location>
</feature>
<dbReference type="Pfam" id="PF17921">
    <property type="entry name" value="Integrase_H2C2"/>
    <property type="match status" value="1"/>
</dbReference>
<dbReference type="AlphaFoldDB" id="A0AAP0GRJ3"/>
<dbReference type="InterPro" id="IPR001584">
    <property type="entry name" value="Integrase_cat-core"/>
</dbReference>
<dbReference type="Proteomes" id="UP001408789">
    <property type="component" value="Unassembled WGS sequence"/>
</dbReference>
<dbReference type="InterPro" id="IPR036397">
    <property type="entry name" value="RNaseH_sf"/>
</dbReference>
<gene>
    <name evidence="2" type="ORF">SSX86_022842</name>
</gene>
<dbReference type="GO" id="GO:0003676">
    <property type="term" value="F:nucleic acid binding"/>
    <property type="evidence" value="ECO:0007669"/>
    <property type="project" value="InterPro"/>
</dbReference>
<dbReference type="PROSITE" id="PS50994">
    <property type="entry name" value="INTEGRASE"/>
    <property type="match status" value="1"/>
</dbReference>
<evidence type="ECO:0000313" key="3">
    <source>
        <dbReference type="Proteomes" id="UP001408789"/>
    </source>
</evidence>
<comment type="caution">
    <text evidence="2">The sequence shown here is derived from an EMBL/GenBank/DDBJ whole genome shotgun (WGS) entry which is preliminary data.</text>
</comment>
<evidence type="ECO:0000259" key="1">
    <source>
        <dbReference type="PROSITE" id="PS50994"/>
    </source>
</evidence>
<dbReference type="PANTHER" id="PTHR35046:SF9">
    <property type="entry name" value="RNA-DIRECTED DNA POLYMERASE"/>
    <property type="match status" value="1"/>
</dbReference>
<keyword evidence="3" id="KW-1185">Reference proteome</keyword>
<dbReference type="PANTHER" id="PTHR35046">
    <property type="entry name" value="ZINC KNUCKLE (CCHC-TYPE) FAMILY PROTEIN"/>
    <property type="match status" value="1"/>
</dbReference>
<dbReference type="Gene3D" id="3.30.420.10">
    <property type="entry name" value="Ribonuclease H-like superfamily/Ribonuclease H"/>
    <property type="match status" value="1"/>
</dbReference>
<dbReference type="InterPro" id="IPR043502">
    <property type="entry name" value="DNA/RNA_pol_sf"/>
</dbReference>
<dbReference type="Gene3D" id="1.10.340.70">
    <property type="match status" value="1"/>
</dbReference>
<dbReference type="InterPro" id="IPR056924">
    <property type="entry name" value="SH3_Tf2-1"/>
</dbReference>